<feature type="domain" description="F5/8 type C" evidence="3">
    <location>
        <begin position="860"/>
        <end position="1017"/>
    </location>
</feature>
<feature type="domain" description="F5/8 type C" evidence="3">
    <location>
        <begin position="1020"/>
        <end position="1173"/>
    </location>
</feature>
<feature type="non-terminal residue" evidence="4">
    <location>
        <position position="1"/>
    </location>
</feature>
<feature type="compositionally biased region" description="Polar residues" evidence="2">
    <location>
        <begin position="1366"/>
        <end position="1375"/>
    </location>
</feature>
<name>A0ABN8RMT6_9CNID</name>
<feature type="region of interest" description="Disordered" evidence="2">
    <location>
        <begin position="1441"/>
        <end position="1460"/>
    </location>
</feature>
<feature type="region of interest" description="Disordered" evidence="2">
    <location>
        <begin position="182"/>
        <end position="256"/>
    </location>
</feature>
<feature type="compositionally biased region" description="Gly residues" evidence="2">
    <location>
        <begin position="198"/>
        <end position="212"/>
    </location>
</feature>
<evidence type="ECO:0000313" key="4">
    <source>
        <dbReference type="EMBL" id="CAH3180582.1"/>
    </source>
</evidence>
<feature type="coiled-coil region" evidence="1">
    <location>
        <begin position="1602"/>
        <end position="1661"/>
    </location>
</feature>
<proteinExistence type="predicted"/>
<dbReference type="PANTHER" id="PTHR24543:SF325">
    <property type="entry name" value="F5_8 TYPE C DOMAIN-CONTAINING PROTEIN"/>
    <property type="match status" value="1"/>
</dbReference>
<feature type="compositionally biased region" description="Basic residues" evidence="2">
    <location>
        <begin position="213"/>
        <end position="223"/>
    </location>
</feature>
<feature type="region of interest" description="Disordered" evidence="2">
    <location>
        <begin position="1351"/>
        <end position="1377"/>
    </location>
</feature>
<dbReference type="Pfam" id="PF00754">
    <property type="entry name" value="F5_F8_type_C"/>
    <property type="match status" value="2"/>
</dbReference>
<evidence type="ECO:0000256" key="1">
    <source>
        <dbReference type="SAM" id="Coils"/>
    </source>
</evidence>
<accession>A0ABN8RMT6</accession>
<comment type="caution">
    <text evidence="4">The sequence shown here is derived from an EMBL/GenBank/DDBJ whole genome shotgun (WGS) entry which is preliminary data.</text>
</comment>
<keyword evidence="5" id="KW-1185">Reference proteome</keyword>
<dbReference type="InterPro" id="IPR000421">
    <property type="entry name" value="FA58C"/>
</dbReference>
<dbReference type="PANTHER" id="PTHR24543">
    <property type="entry name" value="MULTICOPPER OXIDASE-RELATED"/>
    <property type="match status" value="1"/>
</dbReference>
<feature type="coiled-coil region" evidence="1">
    <location>
        <begin position="399"/>
        <end position="429"/>
    </location>
</feature>
<evidence type="ECO:0000313" key="5">
    <source>
        <dbReference type="Proteomes" id="UP001159405"/>
    </source>
</evidence>
<dbReference type="Proteomes" id="UP001159405">
    <property type="component" value="Unassembled WGS sequence"/>
</dbReference>
<dbReference type="PROSITE" id="PS50022">
    <property type="entry name" value="FA58C_3"/>
    <property type="match status" value="2"/>
</dbReference>
<protein>
    <recommendedName>
        <fullName evidence="3">F5/8 type C domain-containing protein</fullName>
    </recommendedName>
</protein>
<evidence type="ECO:0000259" key="3">
    <source>
        <dbReference type="PROSITE" id="PS50022"/>
    </source>
</evidence>
<dbReference type="Gene3D" id="2.60.120.260">
    <property type="entry name" value="Galactose-binding domain-like"/>
    <property type="match status" value="2"/>
</dbReference>
<evidence type="ECO:0000256" key="2">
    <source>
        <dbReference type="SAM" id="MobiDB-lite"/>
    </source>
</evidence>
<keyword evidence="1" id="KW-0175">Coiled coil</keyword>
<feature type="region of interest" description="Disordered" evidence="2">
    <location>
        <begin position="1391"/>
        <end position="1414"/>
    </location>
</feature>
<dbReference type="SMART" id="SM00231">
    <property type="entry name" value="FA58C"/>
    <property type="match status" value="2"/>
</dbReference>
<dbReference type="SUPFAM" id="SSF49785">
    <property type="entry name" value="Galactose-binding domain-like"/>
    <property type="match status" value="2"/>
</dbReference>
<gene>
    <name evidence="4" type="ORF">PLOB_00023764</name>
</gene>
<dbReference type="CDD" id="cd00057">
    <property type="entry name" value="FA58C"/>
    <property type="match status" value="2"/>
</dbReference>
<reference evidence="4 5" key="1">
    <citation type="submission" date="2022-05" db="EMBL/GenBank/DDBJ databases">
        <authorList>
            <consortium name="Genoscope - CEA"/>
            <person name="William W."/>
        </authorList>
    </citation>
    <scope>NUCLEOTIDE SEQUENCE [LARGE SCALE GENOMIC DNA]</scope>
</reference>
<dbReference type="InterPro" id="IPR008979">
    <property type="entry name" value="Galactose-bd-like_sf"/>
</dbReference>
<feature type="compositionally biased region" description="Gly residues" evidence="2">
    <location>
        <begin position="1404"/>
        <end position="1414"/>
    </location>
</feature>
<organism evidence="4 5">
    <name type="scientific">Porites lobata</name>
    <dbReference type="NCBI Taxonomy" id="104759"/>
    <lineage>
        <taxon>Eukaryota</taxon>
        <taxon>Metazoa</taxon>
        <taxon>Cnidaria</taxon>
        <taxon>Anthozoa</taxon>
        <taxon>Hexacorallia</taxon>
        <taxon>Scleractinia</taxon>
        <taxon>Fungiina</taxon>
        <taxon>Poritidae</taxon>
        <taxon>Porites</taxon>
    </lineage>
</organism>
<sequence>NPNIPKLTWLLTPSIVQTTPGHYKALGRVISAQYLKERLTLKDPNFNAATRNTMELVEQLTILADIFYIEGVIEFYGIRNINILAREIVALEGSKMKVTTPDWVQDFPVRRRTGFDGNGKDGENGNDGLPGPQIQIFCDVIRGAFDISSNAGNGHKAQDGGQGDGGAAGRITLRYTKSTGTVQLKSCGGKGAPPAQNGRGGSGGKGGEGGRGIKCKKHRIPRKVCKEKGGPLDRGPNGDIGDTGSPGTTPSDKGLDGVAKKSFIESGTLDADVKRKFPRELLFLMRRQALDLLLGNSYDPQGRSTLKFIKSIVEDRKDLEQLKKDVNRRLGFLGQYGYDIFGNNGFFAPLLKWEALKEDVEDLMSAAETYEIAFNNIISTVTDKENFQKMASKLADVSSKQVKAEVTRLEEAKSIAEKLKRMYVKAIQTQEGKMKDILVKIQSTLPEAQKKVAQKLSRDEFIAIMQGITAFTSSIAGNSPSGFIDGALNLASYKINKPCRAFLESSLGSIKKWMMFGEKYKPLEDSSDLDFENVKVNSVPEIMKTNLELNKGQLAVDLVCLIDENTKPSFTKQLEAEIESYFIVGSSRIDMIGKCVDIDNEIGGYNFDIPVLKDTARAVNEVKNSEDGSLSNALKQTFTDNLLSTYRELEQLFMEKLYELQKALAFRTLWNLDDTLTSFRRIASESALGIGKLNGIVELTEVFQRIKTIKSKAVACFTTNPYTTDVKKWTFDNTKNKEMFEKLATGTTTFSIDIRRSCKTCYNIRLLKLYIELYGTEEQPTKVPREIHLQIRRLSSSYFRTSDTTFKTYRQPLVGYRTLRFDRFTISGEAKCGKEQGSYKIVGVWGVVPYFSFLIVPSECREALGMENGDMPDSQLSASSEGEGSFNGEPFHYSAKYGRLNRRYWPMCWSPSESDENQWFQVHLGKYYTYVTRIATQGCPFSTEWTASYKLQYGDDGVNFQYYKERGQSEDLVFSGNTDEETVVTHDLDPPIMAKYLRFRPVTWGYRIGIRAEVYGCKACIDALGMESGEITDGQITASSEWSSTHAPNLARLNWVKEGNKAGSWAAKTNDVNQWLQIELGSDYTKVTRIATQGRSDYDQWVKTYKLQYSEDGVNYQFYREQGQTEDKVFSGNTDRSTVVPYVLNPPIIAPYIRFLPVTWHNHISMRVELYGCPDAPKNGPYKWKECAAGRWKSDTRLPRPNIPELTWLLTPSIVQISQGHYEALGRVINAQYLKERLTLKDSNFDAATRNSMELVQRLTILADIFYIEGEVEFYGIRNIKIFAREIVASKGSKLKVITPDWIQEFQDTQRTQFNGNGKDGEKGQDGEAGPHVEINCEVINGAFDVSAIAGNGHKAQDGGPGDDGLNNTPPTADKTTNDCEAVGYDNCHNVNGAQGPKGKRGGDGGNAGLPGKGGTAGRIIIRYTKHTGTVQLQTCGGKGAPPALNGQGGQAPSKKGLDGVVEDSSIASGRLNAAIKRGYPQELLLLMRRQAVDLLLGNSNNRQGRSTLQFLKSIVEERDDVEQLKKDVNRKLGFLGQYGYDIFGNNQLFAPLVKWGKLEEDVEEIKDAAKTYEDAFNDILSTVQDKENFQQMASKLADVSSKQVNAQIARLEEAKSVALKQKGMYVNAIKTQEGRMKSILIKIKNMLRNAQKKVQDKLNRDETIAVLQGMTGFASAIAGKDPFDFINTALDIASYASNAPCRISLDSSLRSINKWLTFGKEYVPLEDSSDLDFSLVDINSVPEIMQANLEISKEQLAVDLVCLLDEHSKPSLTADLEAEIESYFIVGSSRIDMIAKCMDIDNEIGGYNFDIPVLKDTARAVSEVKDSESGSLSSNLQQTFTDNLLSTYRQLETMFMEKLYGLYKALGFRTLWVLDDVMRSFRRIASESAYGVGRLNGAVQLTDVFQNMKDIKSKAVTCFSINPYSTDIQKWSFDKTNNKAIFDELAQGETTFSINIDRSCETCYNVRLLKIYIELFGAEQAANVPRKMYIQLRHLGGSYFRSADSETPVKSYRQPLGGFRTVRFDRFTISDETKCRESEAKCTKYCVTEDDARWIGMCDNPLNKGKGLRTDSLLGREECKSPFGSYELKIPKDNNMECTADGFITNTNCKDLDLTKFTNMNVWMSVFYWSGQYPTGPNDHICRSSTKRAKIALMKARLLLKRKSKKCY</sequence>
<dbReference type="EMBL" id="CALNXK010000280">
    <property type="protein sequence ID" value="CAH3180582.1"/>
    <property type="molecule type" value="Genomic_DNA"/>
</dbReference>
<dbReference type="PROSITE" id="PS01286">
    <property type="entry name" value="FA58C_2"/>
    <property type="match status" value="1"/>
</dbReference>